<evidence type="ECO:0000313" key="5">
    <source>
        <dbReference type="EMBL" id="CAH2353608.1"/>
    </source>
</evidence>
<protein>
    <submittedName>
        <fullName evidence="5">COMPASS component Swd3p</fullName>
    </submittedName>
</protein>
<dbReference type="InterPro" id="IPR036322">
    <property type="entry name" value="WD40_repeat_dom_sf"/>
</dbReference>
<dbReference type="PANTHER" id="PTHR22847:SF637">
    <property type="entry name" value="WD REPEAT DOMAIN 5B"/>
    <property type="match status" value="1"/>
</dbReference>
<dbReference type="Pfam" id="PF25175">
    <property type="entry name" value="Beta-prop_WDR5"/>
    <property type="match status" value="1"/>
</dbReference>
<sequence length="348" mass="37579">MTEDTYDDNTSILENVYALKSSFVDSQQSTNTIRISPDGLKLATCSSDGSVRIYGDILSKDGSPPKLVTTLLGHSKGVSCIEFSPVNSNIIASCSDDLTIRIWSISKSKCVKILQKHTYHITTIKFNSKGNLLISGSADENITIWDVSNSKPIKTLAAHSDPISSIALTPDNSIIVSASYDGLMRLFDTESGQCLKTLTYNSSSYGTATASTNDVVNVPITNVECTPNGKYILSSSLDGTIRLWNYMDNKVVKTYVGVDGGKVCEKFSCGAKFITGSSHPNPLIASGSDSSGVLIWDVQSKRIISRLDTPSEESNSNPSTVLDIDVYDQGKILVCCTRDGTVQVYEMI</sequence>
<dbReference type="Proteomes" id="UP000837801">
    <property type="component" value="Unassembled WGS sequence"/>
</dbReference>
<dbReference type="PROSITE" id="PS50294">
    <property type="entry name" value="WD_REPEATS_REGION"/>
    <property type="match status" value="3"/>
</dbReference>
<comment type="caution">
    <text evidence="5">The sequence shown here is derived from an EMBL/GenBank/DDBJ whole genome shotgun (WGS) entry which is preliminary data.</text>
</comment>
<dbReference type="PROSITE" id="PS00678">
    <property type="entry name" value="WD_REPEATS_1"/>
    <property type="match status" value="1"/>
</dbReference>
<keyword evidence="6" id="KW-1185">Reference proteome</keyword>
<reference evidence="5" key="1">
    <citation type="submission" date="2022-03" db="EMBL/GenBank/DDBJ databases">
        <authorList>
            <person name="Legras J.-L."/>
            <person name="Devillers H."/>
            <person name="Grondin C."/>
        </authorList>
    </citation>
    <scope>NUCLEOTIDE SEQUENCE</scope>
    <source>
        <strain evidence="5">CLIB 1423</strain>
    </source>
</reference>
<dbReference type="InterPro" id="IPR015943">
    <property type="entry name" value="WD40/YVTN_repeat-like_dom_sf"/>
</dbReference>
<evidence type="ECO:0000259" key="4">
    <source>
        <dbReference type="Pfam" id="PF25175"/>
    </source>
</evidence>
<organism evidence="5 6">
    <name type="scientific">[Candida] railenensis</name>
    <dbReference type="NCBI Taxonomy" id="45579"/>
    <lineage>
        <taxon>Eukaryota</taxon>
        <taxon>Fungi</taxon>
        <taxon>Dikarya</taxon>
        <taxon>Ascomycota</taxon>
        <taxon>Saccharomycotina</taxon>
        <taxon>Pichiomycetes</taxon>
        <taxon>Debaryomycetaceae</taxon>
        <taxon>Kurtzmaniella</taxon>
    </lineage>
</organism>
<dbReference type="PROSITE" id="PS50082">
    <property type="entry name" value="WD_REPEATS_2"/>
    <property type="match status" value="4"/>
</dbReference>
<dbReference type="CDD" id="cd00200">
    <property type="entry name" value="WD40"/>
    <property type="match status" value="1"/>
</dbReference>
<evidence type="ECO:0000256" key="3">
    <source>
        <dbReference type="PROSITE-ProRule" id="PRU00221"/>
    </source>
</evidence>
<dbReference type="InterPro" id="IPR020472">
    <property type="entry name" value="WD40_PAC1"/>
</dbReference>
<dbReference type="InterPro" id="IPR019775">
    <property type="entry name" value="WD40_repeat_CS"/>
</dbReference>
<dbReference type="InterPro" id="IPR059122">
    <property type="entry name" value="Beta-prop_WDR5-like"/>
</dbReference>
<evidence type="ECO:0000256" key="2">
    <source>
        <dbReference type="ARBA" id="ARBA00022737"/>
    </source>
</evidence>
<evidence type="ECO:0000256" key="1">
    <source>
        <dbReference type="ARBA" id="ARBA00022574"/>
    </source>
</evidence>
<feature type="repeat" description="WD" evidence="3">
    <location>
        <begin position="71"/>
        <end position="113"/>
    </location>
</feature>
<feature type="domain" description="WDR5-like beta-propeller" evidence="4">
    <location>
        <begin position="27"/>
        <end position="346"/>
    </location>
</feature>
<dbReference type="AlphaFoldDB" id="A0A9P0VZ28"/>
<gene>
    <name evidence="5" type="ORF">CLIB1423_11S03598</name>
</gene>
<feature type="repeat" description="WD" evidence="3">
    <location>
        <begin position="114"/>
        <end position="155"/>
    </location>
</feature>
<feature type="repeat" description="WD" evidence="3">
    <location>
        <begin position="220"/>
        <end position="254"/>
    </location>
</feature>
<keyword evidence="2" id="KW-0677">Repeat</keyword>
<dbReference type="InterPro" id="IPR001680">
    <property type="entry name" value="WD40_rpt"/>
</dbReference>
<dbReference type="GO" id="GO:0048188">
    <property type="term" value="C:Set1C/COMPASS complex"/>
    <property type="evidence" value="ECO:0007669"/>
    <property type="project" value="TreeGrafter"/>
</dbReference>
<keyword evidence="1 3" id="KW-0853">WD repeat</keyword>
<dbReference type="EMBL" id="CAKXYY010000011">
    <property type="protein sequence ID" value="CAH2353608.1"/>
    <property type="molecule type" value="Genomic_DNA"/>
</dbReference>
<dbReference type="SMART" id="SM00320">
    <property type="entry name" value="WD40"/>
    <property type="match status" value="7"/>
</dbReference>
<dbReference type="PANTHER" id="PTHR22847">
    <property type="entry name" value="WD40 REPEAT PROTEIN"/>
    <property type="match status" value="1"/>
</dbReference>
<dbReference type="OrthoDB" id="674604at2759"/>
<dbReference type="GO" id="GO:0042393">
    <property type="term" value="F:histone binding"/>
    <property type="evidence" value="ECO:0007669"/>
    <property type="project" value="TreeGrafter"/>
</dbReference>
<feature type="repeat" description="WD" evidence="3">
    <location>
        <begin position="156"/>
        <end position="197"/>
    </location>
</feature>
<proteinExistence type="predicted"/>
<name>A0A9P0VZ28_9ASCO</name>
<evidence type="ECO:0000313" key="6">
    <source>
        <dbReference type="Proteomes" id="UP000837801"/>
    </source>
</evidence>
<dbReference type="PRINTS" id="PR00320">
    <property type="entry name" value="GPROTEINBRPT"/>
</dbReference>
<dbReference type="Gene3D" id="2.130.10.10">
    <property type="entry name" value="YVTN repeat-like/Quinoprotein amine dehydrogenase"/>
    <property type="match status" value="1"/>
</dbReference>
<dbReference type="SUPFAM" id="SSF50978">
    <property type="entry name" value="WD40 repeat-like"/>
    <property type="match status" value="1"/>
</dbReference>
<accession>A0A9P0VZ28</accession>